<comment type="cofactor">
    <cofactor evidence="1">
        <name>Fe(2+)</name>
        <dbReference type="ChEBI" id="CHEBI:29033"/>
    </cofactor>
</comment>
<protein>
    <recommendedName>
        <fullName evidence="8">TauD/TfdA-like domain-containing protein</fullName>
    </recommendedName>
</protein>
<evidence type="ECO:0000256" key="2">
    <source>
        <dbReference type="ARBA" id="ARBA00005896"/>
    </source>
</evidence>
<feature type="compositionally biased region" description="Basic and acidic residues" evidence="7">
    <location>
        <begin position="24"/>
        <end position="33"/>
    </location>
</feature>
<dbReference type="EMBL" id="JBANMG010000007">
    <property type="protein sequence ID" value="KAK6951285.1"/>
    <property type="molecule type" value="Genomic_DNA"/>
</dbReference>
<proteinExistence type="inferred from homology"/>
<comment type="caution">
    <text evidence="9">The sequence shown here is derived from an EMBL/GenBank/DDBJ whole genome shotgun (WGS) entry which is preliminary data.</text>
</comment>
<evidence type="ECO:0000313" key="10">
    <source>
        <dbReference type="Proteomes" id="UP001369815"/>
    </source>
</evidence>
<keyword evidence="3" id="KW-0479">Metal-binding</keyword>
<dbReference type="PANTHER" id="PTHR30468:SF10">
    <property type="entry name" value="TAUD_TFDA-LIKE DOMAIN-CONTAINING PROTEIN"/>
    <property type="match status" value="1"/>
</dbReference>
<dbReference type="GO" id="GO:0005737">
    <property type="term" value="C:cytoplasm"/>
    <property type="evidence" value="ECO:0007669"/>
    <property type="project" value="TreeGrafter"/>
</dbReference>
<keyword evidence="10" id="KW-1185">Reference proteome</keyword>
<dbReference type="InterPro" id="IPR042098">
    <property type="entry name" value="TauD-like_sf"/>
</dbReference>
<dbReference type="GO" id="GO:0046872">
    <property type="term" value="F:metal ion binding"/>
    <property type="evidence" value="ECO:0007669"/>
    <property type="project" value="UniProtKB-KW"/>
</dbReference>
<evidence type="ECO:0000259" key="8">
    <source>
        <dbReference type="Pfam" id="PF02668"/>
    </source>
</evidence>
<dbReference type="Proteomes" id="UP001369815">
    <property type="component" value="Unassembled WGS sequence"/>
</dbReference>
<dbReference type="GO" id="GO:0016706">
    <property type="term" value="F:2-oxoglutarate-dependent dioxygenase activity"/>
    <property type="evidence" value="ECO:0007669"/>
    <property type="project" value="TreeGrafter"/>
</dbReference>
<sequence>MSPSATEAVAPIAEHIKQKVIPDTQKEAQESPKVESPLAVGETDLEDEQPKLETNHKEPLKLNGALDQFKQFDVTPVIGREYIDVDLAEWLRAPNSDELLRDLAITVSQRGVVFFRKQDNITNDLQKELVQRLGELSGKPATSKLHIHPVINSGREHGGSDDEISTISSQQAKKLYSRKDVWAEKKQTQKNQWHSDITFEPIPSDYALLRLTELPKTGGDTLWASGYELYDRISKPLRGFLDTLTAYYAQPAFNEAAERNNFKVYSAPRGAPENVGEVLEAVHPVVRTNPVTGWKSVFAVGHHVKHIHGLSEAESRGFLDWFVQLIVENHDLQVRFRWQHPNDLAIWDNRSVYHAATPDYLNQGLGERTGSRAVSLGEKPYFDPESTSRREALAAEAAAAA</sequence>
<dbReference type="InterPro" id="IPR051323">
    <property type="entry name" value="AtsK-like"/>
</dbReference>
<dbReference type="AlphaFoldDB" id="A0AAX6MF95"/>
<name>A0AAX6MF95_9PEZI</name>
<dbReference type="PANTHER" id="PTHR30468">
    <property type="entry name" value="ALPHA-KETOGLUTARATE-DEPENDENT SULFONATE DIOXYGENASE"/>
    <property type="match status" value="1"/>
</dbReference>
<dbReference type="InterPro" id="IPR003819">
    <property type="entry name" value="TauD/TfdA-like"/>
</dbReference>
<evidence type="ECO:0000256" key="4">
    <source>
        <dbReference type="ARBA" id="ARBA00022964"/>
    </source>
</evidence>
<organism evidence="9 10">
    <name type="scientific">Daldinia eschscholtzii</name>
    <dbReference type="NCBI Taxonomy" id="292717"/>
    <lineage>
        <taxon>Eukaryota</taxon>
        <taxon>Fungi</taxon>
        <taxon>Dikarya</taxon>
        <taxon>Ascomycota</taxon>
        <taxon>Pezizomycotina</taxon>
        <taxon>Sordariomycetes</taxon>
        <taxon>Xylariomycetidae</taxon>
        <taxon>Xylariales</taxon>
        <taxon>Hypoxylaceae</taxon>
        <taxon>Daldinia</taxon>
    </lineage>
</organism>
<evidence type="ECO:0000256" key="5">
    <source>
        <dbReference type="ARBA" id="ARBA00023002"/>
    </source>
</evidence>
<gene>
    <name evidence="9" type="ORF">Daesc_007816</name>
</gene>
<reference evidence="9 10" key="1">
    <citation type="journal article" date="2024" name="Front Chem Biol">
        <title>Unveiling the potential of Daldinia eschscholtzii MFLUCC 19-0629 through bioactivity and bioinformatics studies for enhanced sustainable agriculture production.</title>
        <authorList>
            <person name="Brooks S."/>
            <person name="Weaver J.A."/>
            <person name="Klomchit A."/>
            <person name="Alharthi S.A."/>
            <person name="Onlamun T."/>
            <person name="Nurani R."/>
            <person name="Vong T.K."/>
            <person name="Alberti F."/>
            <person name="Greco C."/>
        </authorList>
    </citation>
    <scope>NUCLEOTIDE SEQUENCE [LARGE SCALE GENOMIC DNA]</scope>
    <source>
        <strain evidence="9">MFLUCC 19-0629</strain>
    </source>
</reference>
<evidence type="ECO:0000256" key="1">
    <source>
        <dbReference type="ARBA" id="ARBA00001954"/>
    </source>
</evidence>
<dbReference type="Pfam" id="PF02668">
    <property type="entry name" value="TauD"/>
    <property type="match status" value="1"/>
</dbReference>
<keyword evidence="6" id="KW-0408">Iron</keyword>
<keyword evidence="5" id="KW-0560">Oxidoreductase</keyword>
<keyword evidence="4" id="KW-0223">Dioxygenase</keyword>
<evidence type="ECO:0000256" key="3">
    <source>
        <dbReference type="ARBA" id="ARBA00022723"/>
    </source>
</evidence>
<dbReference type="FunFam" id="3.60.130.10:FF:000005">
    <property type="entry name" value="TfdA family taurine dioxygenase"/>
    <property type="match status" value="1"/>
</dbReference>
<accession>A0AAX6MF95</accession>
<feature type="domain" description="TauD/TfdA-like" evidence="8">
    <location>
        <begin position="73"/>
        <end position="364"/>
    </location>
</feature>
<comment type="similarity">
    <text evidence="2">Belongs to the TfdA dioxygenase family.</text>
</comment>
<evidence type="ECO:0000313" key="9">
    <source>
        <dbReference type="EMBL" id="KAK6951285.1"/>
    </source>
</evidence>
<evidence type="ECO:0000256" key="7">
    <source>
        <dbReference type="SAM" id="MobiDB-lite"/>
    </source>
</evidence>
<dbReference type="Gene3D" id="3.60.130.10">
    <property type="entry name" value="Clavaminate synthase-like"/>
    <property type="match status" value="1"/>
</dbReference>
<feature type="region of interest" description="Disordered" evidence="7">
    <location>
        <begin position="1"/>
        <end position="53"/>
    </location>
</feature>
<dbReference type="SUPFAM" id="SSF51197">
    <property type="entry name" value="Clavaminate synthase-like"/>
    <property type="match status" value="1"/>
</dbReference>
<evidence type="ECO:0000256" key="6">
    <source>
        <dbReference type="ARBA" id="ARBA00023004"/>
    </source>
</evidence>